<dbReference type="AlphaFoldDB" id="A0A0F9PN27"/>
<comment type="caution">
    <text evidence="1">The sequence shown here is derived from an EMBL/GenBank/DDBJ whole genome shotgun (WGS) entry which is preliminary data.</text>
</comment>
<accession>A0A0F9PN27</accession>
<dbReference type="EMBL" id="LAZR01002755">
    <property type="protein sequence ID" value="KKN25982.1"/>
    <property type="molecule type" value="Genomic_DNA"/>
</dbReference>
<name>A0A0F9PN27_9ZZZZ</name>
<organism evidence="1">
    <name type="scientific">marine sediment metagenome</name>
    <dbReference type="NCBI Taxonomy" id="412755"/>
    <lineage>
        <taxon>unclassified sequences</taxon>
        <taxon>metagenomes</taxon>
        <taxon>ecological metagenomes</taxon>
    </lineage>
</organism>
<evidence type="ECO:0000313" key="1">
    <source>
        <dbReference type="EMBL" id="KKN25982.1"/>
    </source>
</evidence>
<reference evidence="1" key="1">
    <citation type="journal article" date="2015" name="Nature">
        <title>Complex archaea that bridge the gap between prokaryotes and eukaryotes.</title>
        <authorList>
            <person name="Spang A."/>
            <person name="Saw J.H."/>
            <person name="Jorgensen S.L."/>
            <person name="Zaremba-Niedzwiedzka K."/>
            <person name="Martijn J."/>
            <person name="Lind A.E."/>
            <person name="van Eijk R."/>
            <person name="Schleper C."/>
            <person name="Guy L."/>
            <person name="Ettema T.J."/>
        </authorList>
    </citation>
    <scope>NUCLEOTIDE SEQUENCE</scope>
</reference>
<protein>
    <submittedName>
        <fullName evidence="1">Uncharacterized protein</fullName>
    </submittedName>
</protein>
<sequence length="65" mass="7522">MKTVCSGSTIEVQKYLDGVINWPYKAACPRCGRVLRVRLTDDQQRIVGYEDTNYAHLPNHNREKL</sequence>
<gene>
    <name evidence="1" type="ORF">LCGC14_0879200</name>
</gene>
<proteinExistence type="predicted"/>